<organism evidence="2 3">
    <name type="scientific">Actinophytocola xinjiangensis</name>
    <dbReference type="NCBI Taxonomy" id="485602"/>
    <lineage>
        <taxon>Bacteria</taxon>
        <taxon>Bacillati</taxon>
        <taxon>Actinomycetota</taxon>
        <taxon>Actinomycetes</taxon>
        <taxon>Pseudonocardiales</taxon>
        <taxon>Pseudonocardiaceae</taxon>
    </lineage>
</organism>
<proteinExistence type="predicted"/>
<evidence type="ECO:0000256" key="1">
    <source>
        <dbReference type="SAM" id="MobiDB-lite"/>
    </source>
</evidence>
<feature type="region of interest" description="Disordered" evidence="1">
    <location>
        <begin position="174"/>
        <end position="395"/>
    </location>
</feature>
<feature type="compositionally biased region" description="Low complexity" evidence="1">
    <location>
        <begin position="229"/>
        <end position="240"/>
    </location>
</feature>
<reference evidence="2 3" key="1">
    <citation type="submission" date="2016-12" db="EMBL/GenBank/DDBJ databases">
        <title>The draft genome sequence of Actinophytocola xinjiangensis.</title>
        <authorList>
            <person name="Wang W."/>
            <person name="Yuan L."/>
        </authorList>
    </citation>
    <scope>NUCLEOTIDE SEQUENCE [LARGE SCALE GENOMIC DNA]</scope>
    <source>
        <strain evidence="2 3">CGMCC 4.4663</strain>
    </source>
</reference>
<feature type="compositionally biased region" description="Pro residues" evidence="1">
    <location>
        <begin position="216"/>
        <end position="228"/>
    </location>
</feature>
<accession>A0A7Z1AXB9</accession>
<evidence type="ECO:0008006" key="4">
    <source>
        <dbReference type="Google" id="ProtNLM"/>
    </source>
</evidence>
<dbReference type="AlphaFoldDB" id="A0A7Z1AXB9"/>
<name>A0A7Z1AXB9_9PSEU</name>
<dbReference type="InterPro" id="IPR038332">
    <property type="entry name" value="PPE_sf"/>
</dbReference>
<feature type="compositionally biased region" description="Gly residues" evidence="1">
    <location>
        <begin position="310"/>
        <end position="320"/>
    </location>
</feature>
<protein>
    <recommendedName>
        <fullName evidence="4">PPE family protein</fullName>
    </recommendedName>
</protein>
<feature type="compositionally biased region" description="Gly residues" evidence="1">
    <location>
        <begin position="284"/>
        <end position="298"/>
    </location>
</feature>
<dbReference type="EMBL" id="MSIF01000007">
    <property type="protein sequence ID" value="OLF10086.1"/>
    <property type="molecule type" value="Genomic_DNA"/>
</dbReference>
<dbReference type="Proteomes" id="UP000185696">
    <property type="component" value="Unassembled WGS sequence"/>
</dbReference>
<evidence type="ECO:0000313" key="3">
    <source>
        <dbReference type="Proteomes" id="UP000185696"/>
    </source>
</evidence>
<keyword evidence="3" id="KW-1185">Reference proteome</keyword>
<evidence type="ECO:0000313" key="2">
    <source>
        <dbReference type="EMBL" id="OLF10086.1"/>
    </source>
</evidence>
<dbReference type="Gene3D" id="1.20.1260.20">
    <property type="entry name" value="PPE superfamily"/>
    <property type="match status" value="1"/>
</dbReference>
<comment type="caution">
    <text evidence="2">The sequence shown here is derived from an EMBL/GenBank/DDBJ whole genome shotgun (WGS) entry which is preliminary data.</text>
</comment>
<gene>
    <name evidence="2" type="ORF">BLA60_16640</name>
</gene>
<sequence>MFMTGQMIYDSFVGGVGPEGLATSAERVRVVAGEYEQESTAIRRLAARTEAAWQGRASRAAVGAAETLAAEHDVAMPLLLTAQDLNARQVASFVDARNAVVPVPPEPQLDPWGALSGPGTMTTHRDKVIDYNQTNQHNVDVMRGYASAASYNSTNMPGTYGTFTVDQADVDLGPAGPGGGFASGSASDSVTGPGGGGTGVAEWTRPEPASASSAPPVAPSPQPPPQQASPPQTVPQQAAPFTPPFLPSVSTPGGVTAPAGVSERGVPTPGSGPGERGPGAPVTGSGGGTGVLGSGDRGPVGRPGAVEFGPGRGVPGGRPPGGETVARPGQAATGGPRAGAGPVGGAPPAGTRRSDDDIEHQSPTYLREPDPDSVFGTDEFTAPPVIGSDEPYAGE</sequence>
<feature type="compositionally biased region" description="Low complexity" evidence="1">
    <location>
        <begin position="326"/>
        <end position="335"/>
    </location>
</feature>